<name>A0A3M9N3Q7_9BACT</name>
<organism evidence="2 3">
    <name type="scientific">Rufibacter immobilis</name>
    <dbReference type="NCBI Taxonomy" id="1348778"/>
    <lineage>
        <taxon>Bacteria</taxon>
        <taxon>Pseudomonadati</taxon>
        <taxon>Bacteroidota</taxon>
        <taxon>Cytophagia</taxon>
        <taxon>Cytophagales</taxon>
        <taxon>Hymenobacteraceae</taxon>
        <taxon>Rufibacter</taxon>
    </lineage>
</organism>
<dbReference type="AlphaFoldDB" id="A0A3M9N3Q7"/>
<gene>
    <name evidence="2" type="ORF">EFA69_03720</name>
</gene>
<accession>A0A3M9N3Q7</accession>
<evidence type="ECO:0000313" key="2">
    <source>
        <dbReference type="EMBL" id="RNI32442.1"/>
    </source>
</evidence>
<evidence type="ECO:0000256" key="1">
    <source>
        <dbReference type="SAM" id="MobiDB-lite"/>
    </source>
</evidence>
<proteinExistence type="predicted"/>
<comment type="caution">
    <text evidence="2">The sequence shown here is derived from an EMBL/GenBank/DDBJ whole genome shotgun (WGS) entry which is preliminary data.</text>
</comment>
<dbReference type="EMBL" id="RJJE01000002">
    <property type="protein sequence ID" value="RNI32442.1"/>
    <property type="molecule type" value="Genomic_DNA"/>
</dbReference>
<protein>
    <submittedName>
        <fullName evidence="2">Uncharacterized protein</fullName>
    </submittedName>
</protein>
<reference evidence="2 3" key="1">
    <citation type="submission" date="2018-11" db="EMBL/GenBank/DDBJ databases">
        <title>Rufibacter latericius sp. nov., isolated from water in Baiyang Lake.</title>
        <authorList>
            <person name="Yang Y."/>
        </authorList>
    </citation>
    <scope>NUCLEOTIDE SEQUENCE [LARGE SCALE GENOMIC DNA]</scope>
    <source>
        <strain evidence="2 3">MCC P1</strain>
    </source>
</reference>
<sequence>MIVALFITVYYVRANKASTPGGAATRVSGGGPNQPAAPGQTSQSSFNPGSIPDGSGRDKGQGGAAMSSGMQG</sequence>
<dbReference type="Proteomes" id="UP000271010">
    <property type="component" value="Unassembled WGS sequence"/>
</dbReference>
<feature type="region of interest" description="Disordered" evidence="1">
    <location>
        <begin position="19"/>
        <end position="72"/>
    </location>
</feature>
<keyword evidence="3" id="KW-1185">Reference proteome</keyword>
<evidence type="ECO:0000313" key="3">
    <source>
        <dbReference type="Proteomes" id="UP000271010"/>
    </source>
</evidence>